<dbReference type="PANTHER" id="PTHR34986">
    <property type="entry name" value="EVOLVED BETA-GALACTOSIDASE SUBUNIT BETA"/>
    <property type="match status" value="1"/>
</dbReference>
<proteinExistence type="predicted"/>
<keyword evidence="2" id="KW-1185">Reference proteome</keyword>
<dbReference type="Gene3D" id="2.60.120.370">
    <property type="entry name" value="YhcH/YjgK/YiaL"/>
    <property type="match status" value="1"/>
</dbReference>
<evidence type="ECO:0000313" key="1">
    <source>
        <dbReference type="EMBL" id="QIE58975.1"/>
    </source>
</evidence>
<dbReference type="GO" id="GO:0005829">
    <property type="term" value="C:cytosol"/>
    <property type="evidence" value="ECO:0007669"/>
    <property type="project" value="TreeGrafter"/>
</dbReference>
<evidence type="ECO:0000313" key="2">
    <source>
        <dbReference type="Proteomes" id="UP000505306"/>
    </source>
</evidence>
<protein>
    <submittedName>
        <fullName evidence="1">DUF386 domain-containing protein</fullName>
    </submittedName>
</protein>
<reference evidence="1 2" key="1">
    <citation type="submission" date="2020-02" db="EMBL/GenBank/DDBJ databases">
        <title>Complete genome sequence of Flavobacteriaceae bacterium.</title>
        <authorList>
            <person name="Kim S.-J."/>
            <person name="Kim Y.-S."/>
            <person name="Kim K.-H."/>
        </authorList>
    </citation>
    <scope>NUCLEOTIDE SEQUENCE [LARGE SCALE GENOMIC DNA]</scope>
    <source>
        <strain evidence="1 2">RR4-40</strain>
    </source>
</reference>
<organism evidence="1 2">
    <name type="scientific">Rasiella rasia</name>
    <dbReference type="NCBI Taxonomy" id="2744027"/>
    <lineage>
        <taxon>Bacteria</taxon>
        <taxon>Pseudomonadati</taxon>
        <taxon>Bacteroidota</taxon>
        <taxon>Flavobacteriia</taxon>
        <taxon>Flavobacteriales</taxon>
        <taxon>Flavobacteriaceae</taxon>
        <taxon>Rasiella</taxon>
    </lineage>
</organism>
<dbReference type="KEGG" id="mgel:G5B37_05180"/>
<dbReference type="PANTHER" id="PTHR34986:SF1">
    <property type="entry name" value="PROTEIN YIAL"/>
    <property type="match status" value="1"/>
</dbReference>
<dbReference type="Pfam" id="PF04074">
    <property type="entry name" value="DUF386"/>
    <property type="match status" value="1"/>
</dbReference>
<sequence length="149" mass="17094">MVLDTLKNCDTYSKLHHRMEAAFQFLQKEDLQQIDEGTYEIDGKDCFAIVMAYTTKPKESGFSEAHYKYIDIHYTISGSEKVGVATLEKQQPTEVNKEKDYAFYNCKTQDFILPEGSFMVLFPQDIHQTGIQIEGPKSLKKVVVKVNVQ</sequence>
<dbReference type="AlphaFoldDB" id="A0A6G6GK71"/>
<dbReference type="NCBIfam" id="TIGR00022">
    <property type="entry name" value="YhcH/YjgK/YiaL family protein"/>
    <property type="match status" value="1"/>
</dbReference>
<dbReference type="InterPro" id="IPR004375">
    <property type="entry name" value="NanQ/TabA/YiaL"/>
</dbReference>
<accession>A0A6G6GK71</accession>
<dbReference type="RefSeq" id="WP_164679006.1">
    <property type="nucleotide sequence ID" value="NZ_CP049057.1"/>
</dbReference>
<dbReference type="SUPFAM" id="SSF51197">
    <property type="entry name" value="Clavaminate synthase-like"/>
    <property type="match status" value="1"/>
</dbReference>
<dbReference type="EMBL" id="CP049057">
    <property type="protein sequence ID" value="QIE58975.1"/>
    <property type="molecule type" value="Genomic_DNA"/>
</dbReference>
<gene>
    <name evidence="1" type="ORF">G5B37_05180</name>
</gene>
<name>A0A6G6GK71_9FLAO</name>
<dbReference type="InterPro" id="IPR037012">
    <property type="entry name" value="NanQ/TabA/YiaL_sf"/>
</dbReference>
<dbReference type="Proteomes" id="UP000505306">
    <property type="component" value="Chromosome"/>
</dbReference>